<evidence type="ECO:0000259" key="6">
    <source>
        <dbReference type="PROSITE" id="PS50949"/>
    </source>
</evidence>
<evidence type="ECO:0000256" key="3">
    <source>
        <dbReference type="ARBA" id="ARBA00023015"/>
    </source>
</evidence>
<organism evidence="7 8">
    <name type="scientific">Trichocoleus desertorum GB2-A4</name>
    <dbReference type="NCBI Taxonomy" id="2933944"/>
    <lineage>
        <taxon>Bacteria</taxon>
        <taxon>Bacillati</taxon>
        <taxon>Cyanobacteriota</taxon>
        <taxon>Cyanophyceae</taxon>
        <taxon>Leptolyngbyales</taxon>
        <taxon>Trichocoleusaceae</taxon>
        <taxon>Trichocoleus</taxon>
    </lineage>
</organism>
<dbReference type="EMBL" id="JAMPKM010000003">
    <property type="protein sequence ID" value="MEP0817029.1"/>
    <property type="molecule type" value="Genomic_DNA"/>
</dbReference>
<dbReference type="InterPro" id="IPR015422">
    <property type="entry name" value="PyrdxlP-dep_Trfase_small"/>
</dbReference>
<dbReference type="InterPro" id="IPR015424">
    <property type="entry name" value="PyrdxlP-dep_Trfase"/>
</dbReference>
<dbReference type="GO" id="GO:0008483">
    <property type="term" value="F:transaminase activity"/>
    <property type="evidence" value="ECO:0007669"/>
    <property type="project" value="UniProtKB-KW"/>
</dbReference>
<evidence type="ECO:0000256" key="1">
    <source>
        <dbReference type="ARBA" id="ARBA00005384"/>
    </source>
</evidence>
<dbReference type="Pfam" id="PF00392">
    <property type="entry name" value="GntR"/>
    <property type="match status" value="1"/>
</dbReference>
<dbReference type="CDD" id="cd07377">
    <property type="entry name" value="WHTH_GntR"/>
    <property type="match status" value="1"/>
</dbReference>
<dbReference type="PROSITE" id="PS50949">
    <property type="entry name" value="HTH_GNTR"/>
    <property type="match status" value="1"/>
</dbReference>
<dbReference type="Gene3D" id="1.10.10.10">
    <property type="entry name" value="Winged helix-like DNA-binding domain superfamily/Winged helix DNA-binding domain"/>
    <property type="match status" value="1"/>
</dbReference>
<keyword evidence="4" id="KW-0238">DNA-binding</keyword>
<dbReference type="Pfam" id="PF00155">
    <property type="entry name" value="Aminotran_1_2"/>
    <property type="match status" value="1"/>
</dbReference>
<accession>A0ABV0J5G8</accession>
<sequence length="482" mass="54031">MRIPLDRQSPKPVYLQIRDRLRHLIQSGAMQPGERLPSIRMLAENAQVNKLTVIEAYGVLEADGLVSARQGAGYFVNSSSIPAPQSEPTFAPAQDVIIPQQRSISFFDVYADSMLAQTQKGVINLGCGFPRPPESEDLRRIARRAIADIDTALFNYDLPQGRLVLRKQIAQMLVWQQGLQVSTDNIIITSGSKQGLSLVMHYYVQPGDWVIVESPTYHGAIAVLENLGARVIGIPMTATGMNLELLEQYLGSHRPKLIYTISTLHNPTGITTSQVHRQRLLELAEQYACPILEDNAYEGLNFEPVPAPIKAIDRQDLVTYIGTFSKTLMPGLRVGYMVVTGKHYRPLVERKLLNDLHVSTVSQAIISEYLASGHYRRHLNHLRTENLQSRNAMLQALERYFPQEASWTVPNGGLFLWVHLPSQLPMEMIRQEAIAQKVVMSCGSLFFPDQKGYTAMRLNYSSTPAEIERGISVLGQLLKKYL</sequence>
<dbReference type="SUPFAM" id="SSF53383">
    <property type="entry name" value="PLP-dependent transferases"/>
    <property type="match status" value="1"/>
</dbReference>
<keyword evidence="5" id="KW-0804">Transcription</keyword>
<keyword evidence="8" id="KW-1185">Reference proteome</keyword>
<keyword evidence="3" id="KW-0805">Transcription regulation</keyword>
<dbReference type="SMART" id="SM00345">
    <property type="entry name" value="HTH_GNTR"/>
    <property type="match status" value="1"/>
</dbReference>
<evidence type="ECO:0000256" key="4">
    <source>
        <dbReference type="ARBA" id="ARBA00023125"/>
    </source>
</evidence>
<keyword evidence="7" id="KW-0032">Aminotransferase</keyword>
<dbReference type="Gene3D" id="3.90.1150.10">
    <property type="entry name" value="Aspartate Aminotransferase, domain 1"/>
    <property type="match status" value="1"/>
</dbReference>
<evidence type="ECO:0000313" key="8">
    <source>
        <dbReference type="Proteomes" id="UP001464891"/>
    </source>
</evidence>
<evidence type="ECO:0000256" key="5">
    <source>
        <dbReference type="ARBA" id="ARBA00023163"/>
    </source>
</evidence>
<gene>
    <name evidence="7" type="ORF">NC998_07960</name>
</gene>
<name>A0ABV0J5G8_9CYAN</name>
<evidence type="ECO:0000313" key="7">
    <source>
        <dbReference type="EMBL" id="MEP0817029.1"/>
    </source>
</evidence>
<dbReference type="PANTHER" id="PTHR46577:SF2">
    <property type="entry name" value="TRANSCRIPTIONAL REGULATORY PROTEIN"/>
    <property type="match status" value="1"/>
</dbReference>
<protein>
    <submittedName>
        <fullName evidence="7">PLP-dependent aminotransferase family protein</fullName>
    </submittedName>
</protein>
<proteinExistence type="inferred from homology"/>
<dbReference type="Gene3D" id="3.40.640.10">
    <property type="entry name" value="Type I PLP-dependent aspartate aminotransferase-like (Major domain)"/>
    <property type="match status" value="1"/>
</dbReference>
<dbReference type="RefSeq" id="WP_190439492.1">
    <property type="nucleotide sequence ID" value="NZ_JAMPKM010000003.1"/>
</dbReference>
<dbReference type="SUPFAM" id="SSF46785">
    <property type="entry name" value="Winged helix' DNA-binding domain"/>
    <property type="match status" value="1"/>
</dbReference>
<comment type="caution">
    <text evidence="7">The sequence shown here is derived from an EMBL/GenBank/DDBJ whole genome shotgun (WGS) entry which is preliminary data.</text>
</comment>
<dbReference type="InterPro" id="IPR000524">
    <property type="entry name" value="Tscrpt_reg_HTH_GntR"/>
</dbReference>
<dbReference type="InterPro" id="IPR015421">
    <property type="entry name" value="PyrdxlP-dep_Trfase_major"/>
</dbReference>
<keyword evidence="7" id="KW-0808">Transferase</keyword>
<dbReference type="InterPro" id="IPR036388">
    <property type="entry name" value="WH-like_DNA-bd_sf"/>
</dbReference>
<comment type="similarity">
    <text evidence="1">In the C-terminal section; belongs to the class-I pyridoxal-phosphate-dependent aminotransferase family.</text>
</comment>
<feature type="domain" description="HTH gntR-type" evidence="6">
    <location>
        <begin position="11"/>
        <end position="79"/>
    </location>
</feature>
<dbReference type="CDD" id="cd00609">
    <property type="entry name" value="AAT_like"/>
    <property type="match status" value="1"/>
</dbReference>
<evidence type="ECO:0000256" key="2">
    <source>
        <dbReference type="ARBA" id="ARBA00022898"/>
    </source>
</evidence>
<dbReference type="InterPro" id="IPR051446">
    <property type="entry name" value="HTH_trans_reg/aminotransferase"/>
</dbReference>
<dbReference type="InterPro" id="IPR036390">
    <property type="entry name" value="WH_DNA-bd_sf"/>
</dbReference>
<keyword evidence="2" id="KW-0663">Pyridoxal phosphate</keyword>
<dbReference type="Proteomes" id="UP001464891">
    <property type="component" value="Unassembled WGS sequence"/>
</dbReference>
<dbReference type="PANTHER" id="PTHR46577">
    <property type="entry name" value="HTH-TYPE TRANSCRIPTIONAL REGULATORY PROTEIN GABR"/>
    <property type="match status" value="1"/>
</dbReference>
<reference evidence="7 8" key="1">
    <citation type="submission" date="2022-04" db="EMBL/GenBank/DDBJ databases">
        <title>Positive selection, recombination, and allopatry shape intraspecific diversity of widespread and dominant cyanobacteria.</title>
        <authorList>
            <person name="Wei J."/>
            <person name="Shu W."/>
            <person name="Hu C."/>
        </authorList>
    </citation>
    <scope>NUCLEOTIDE SEQUENCE [LARGE SCALE GENOMIC DNA]</scope>
    <source>
        <strain evidence="7 8">GB2-A4</strain>
    </source>
</reference>
<dbReference type="InterPro" id="IPR004839">
    <property type="entry name" value="Aminotransferase_I/II_large"/>
</dbReference>